<evidence type="ECO:0000313" key="2">
    <source>
        <dbReference type="Proteomes" id="UP000460949"/>
    </source>
</evidence>
<accession>A0A845DT08</accession>
<dbReference type="InterPro" id="IPR012674">
    <property type="entry name" value="Calycin"/>
</dbReference>
<evidence type="ECO:0000313" key="1">
    <source>
        <dbReference type="EMBL" id="MYL20288.1"/>
    </source>
</evidence>
<protein>
    <submittedName>
        <fullName evidence="1">DUF1934 family protein</fullName>
    </submittedName>
</protein>
<reference evidence="1 2" key="1">
    <citation type="submission" date="2019-11" db="EMBL/GenBank/DDBJ databases">
        <title>Genome sequences of 17 halophilic strains isolated from different environments.</title>
        <authorList>
            <person name="Furrow R.E."/>
        </authorList>
    </citation>
    <scope>NUCLEOTIDE SEQUENCE [LARGE SCALE GENOMIC DNA]</scope>
    <source>
        <strain evidence="1 2">22511_23_Filter</strain>
    </source>
</reference>
<dbReference type="Pfam" id="PF09148">
    <property type="entry name" value="DUF1934"/>
    <property type="match status" value="1"/>
</dbReference>
<dbReference type="Gene3D" id="2.40.128.20">
    <property type="match status" value="1"/>
</dbReference>
<proteinExistence type="predicted"/>
<gene>
    <name evidence="1" type="ORF">GLW04_10345</name>
</gene>
<dbReference type="Proteomes" id="UP000460949">
    <property type="component" value="Unassembled WGS sequence"/>
</dbReference>
<comment type="caution">
    <text evidence="1">The sequence shown here is derived from an EMBL/GenBank/DDBJ whole genome shotgun (WGS) entry which is preliminary data.</text>
</comment>
<dbReference type="AlphaFoldDB" id="A0A845DT08"/>
<dbReference type="SUPFAM" id="SSF50814">
    <property type="entry name" value="Lipocalins"/>
    <property type="match status" value="1"/>
</dbReference>
<sequence>MPANAKDIQVQLVTEIQDQDRRETMEIEETGRFLVRGDTQVLTFTEHPEDGDPVHTMVTIKQEHVSIKRSGGVEMRQVFKPLMETENLYHHTYGDFHMRTYTKELDYTPLEESAQGRLFLDYTMTLNHEVTQAHSLTLTFEEESDS</sequence>
<dbReference type="InterPro" id="IPR015231">
    <property type="entry name" value="DUF1934"/>
</dbReference>
<dbReference type="RefSeq" id="WP_160836863.1">
    <property type="nucleotide sequence ID" value="NZ_JAIVAK010000001.1"/>
</dbReference>
<dbReference type="EMBL" id="WMET01000002">
    <property type="protein sequence ID" value="MYL20288.1"/>
    <property type="molecule type" value="Genomic_DNA"/>
</dbReference>
<name>A0A845DT08_9BACI</name>
<organism evidence="1 2">
    <name type="scientific">Halobacillus litoralis</name>
    <dbReference type="NCBI Taxonomy" id="45668"/>
    <lineage>
        <taxon>Bacteria</taxon>
        <taxon>Bacillati</taxon>
        <taxon>Bacillota</taxon>
        <taxon>Bacilli</taxon>
        <taxon>Bacillales</taxon>
        <taxon>Bacillaceae</taxon>
        <taxon>Halobacillus</taxon>
    </lineage>
</organism>